<keyword evidence="2" id="KW-0472">Membrane</keyword>
<evidence type="ECO:0000256" key="3">
    <source>
        <dbReference type="ARBA" id="ARBA00023237"/>
    </source>
</evidence>
<proteinExistence type="predicted"/>
<keyword evidence="4" id="KW-0732">Signal</keyword>
<dbReference type="Pfam" id="PF14905">
    <property type="entry name" value="OMP_b-brl_3"/>
    <property type="match status" value="1"/>
</dbReference>
<dbReference type="Proteomes" id="UP000199373">
    <property type="component" value="Unassembled WGS sequence"/>
</dbReference>
<dbReference type="PANTHER" id="PTHR40980">
    <property type="entry name" value="PLUG DOMAIN-CONTAINING PROTEIN"/>
    <property type="match status" value="1"/>
</dbReference>
<dbReference type="SUPFAM" id="SSF56935">
    <property type="entry name" value="Porins"/>
    <property type="match status" value="1"/>
</dbReference>
<protein>
    <submittedName>
        <fullName evidence="6">Outer membrane receptor proteins, mostly Fe transport</fullName>
    </submittedName>
</protein>
<dbReference type="AlphaFoldDB" id="A0A1I0LZ17"/>
<gene>
    <name evidence="6" type="ORF">SAMN04487850_0132</name>
</gene>
<feature type="domain" description="Outer membrane protein beta-barrel" evidence="5">
    <location>
        <begin position="306"/>
        <end position="689"/>
    </location>
</feature>
<organism evidence="6 7">
    <name type="scientific">Prevotella aff. ruminicola Tc2-24</name>
    <dbReference type="NCBI Taxonomy" id="81582"/>
    <lineage>
        <taxon>Bacteria</taxon>
        <taxon>Pseudomonadati</taxon>
        <taxon>Bacteroidota</taxon>
        <taxon>Bacteroidia</taxon>
        <taxon>Bacteroidales</taxon>
        <taxon>Prevotellaceae</taxon>
        <taxon>Prevotella</taxon>
    </lineage>
</organism>
<dbReference type="PANTHER" id="PTHR40980:SF4">
    <property type="entry name" value="TONB-DEPENDENT RECEPTOR-LIKE BETA-BARREL DOMAIN-CONTAINING PROTEIN"/>
    <property type="match status" value="1"/>
</dbReference>
<accession>A0A1I0LZ17</accession>
<dbReference type="Gene3D" id="2.40.170.20">
    <property type="entry name" value="TonB-dependent receptor, beta-barrel domain"/>
    <property type="match status" value="1"/>
</dbReference>
<keyword evidence="3" id="KW-0998">Cell outer membrane</keyword>
<evidence type="ECO:0000256" key="2">
    <source>
        <dbReference type="ARBA" id="ARBA00023136"/>
    </source>
</evidence>
<reference evidence="6 7" key="1">
    <citation type="submission" date="2016-10" db="EMBL/GenBank/DDBJ databases">
        <authorList>
            <person name="de Groot N.N."/>
        </authorList>
    </citation>
    <scope>NUCLEOTIDE SEQUENCE [LARGE SCALE GENOMIC DNA]</scope>
    <source>
        <strain evidence="6 7">TC2-24</strain>
    </source>
</reference>
<evidence type="ECO:0000259" key="5">
    <source>
        <dbReference type="Pfam" id="PF14905"/>
    </source>
</evidence>
<evidence type="ECO:0000313" key="7">
    <source>
        <dbReference type="Proteomes" id="UP000199373"/>
    </source>
</evidence>
<keyword evidence="7" id="KW-1185">Reference proteome</keyword>
<keyword evidence="6" id="KW-0675">Receptor</keyword>
<evidence type="ECO:0000256" key="1">
    <source>
        <dbReference type="ARBA" id="ARBA00004442"/>
    </source>
</evidence>
<evidence type="ECO:0000313" key="6">
    <source>
        <dbReference type="EMBL" id="SEV81275.1"/>
    </source>
</evidence>
<comment type="subcellular location">
    <subcellularLocation>
        <location evidence="1">Cell outer membrane</location>
    </subcellularLocation>
</comment>
<feature type="chain" id="PRO_5011531802" evidence="4">
    <location>
        <begin position="32"/>
        <end position="711"/>
    </location>
</feature>
<evidence type="ECO:0000256" key="4">
    <source>
        <dbReference type="SAM" id="SignalP"/>
    </source>
</evidence>
<name>A0A1I0LZ17_9BACT</name>
<feature type="signal peptide" evidence="4">
    <location>
        <begin position="1"/>
        <end position="31"/>
    </location>
</feature>
<dbReference type="InterPro" id="IPR041700">
    <property type="entry name" value="OMP_b-brl_3"/>
</dbReference>
<sequence>MPITEPLNKTNKMRRLILFSMVCLMTTITQAQNETTAENDSVAWDKMLSEISVTGHRHIVRMKGNTLVAQVANTELANLGTANDVLSRLPFINMDGDEISIVGKGKPAVFIDNRPVRDESELQMLRSENIKNIQIITSPGAEYASDVKAVIKIQTRQPFIKGLSGKLTSQTSAKRIWEEMAMADLSYNWTNWQVFGQVMYNNGGRKNYDVSTTDFLFNGQQNQLVNTATKRNKSEATTAKGGFNWNRGGQSLGAYYQYTNQPTHFKSRGTEDDDVLGIKEQSIGKLIDIDSKQEKHLASAYYDNTFENEAHLHFDGNYIHTWYTDNNLTQTVSPTTSEIVPSQTGMNSDLWAGKLYYEFPFATGKLNIGTEDSYTYNHQQYTMQNVAVGTYIPSTENESRQTDCAAFATWQKDWNALSLQLGLRYEYVKFDYKRDGIRDDEVSRTDNSLSPNLSLSYNFNETTFMSLDYSHSITRPPYKQLRSSLLYVGPYEVEGGNPTLADCKTDNLNYMFGWKDLMLELTYSHLADTYVYTKEHYSDARPLLVFSPRQADINTLNAYLSYAPVVKFWKPNFTVGFDQQWLTLYGEKYNKPIFRYMLKNIFTPSKNWMMTFDVTGSTRGHTMTNEMRSQWGIDLSVRRYFMQKRLQIALAANDIFHTRNQSWWMNVKDVSLYKDSDADTRRLMLTVSYIFNPKKSKYKGEGAANDEMKRL</sequence>
<dbReference type="GO" id="GO:0009279">
    <property type="term" value="C:cell outer membrane"/>
    <property type="evidence" value="ECO:0007669"/>
    <property type="project" value="UniProtKB-SubCell"/>
</dbReference>
<dbReference type="EMBL" id="FOIQ01000001">
    <property type="protein sequence ID" value="SEV81275.1"/>
    <property type="molecule type" value="Genomic_DNA"/>
</dbReference>
<dbReference type="InterPro" id="IPR036942">
    <property type="entry name" value="Beta-barrel_TonB_sf"/>
</dbReference>